<feature type="compositionally biased region" description="Basic residues" evidence="1">
    <location>
        <begin position="1"/>
        <end position="10"/>
    </location>
</feature>
<sequence length="188" mass="19277">MALRRDRHRYSSAAPGTPEARSFELSGKPAARVTDPTACPLPGHGTNPIASGSPNVFFDGLAAARMTDKSACGSPITGAVSGTVFINGLNAATLDSTGGHGNVVVGGSGTVIIGQSGGGAAFSGLLPMPVHFTDRLQVVNEATGEPVPDHPYVIQRGDGSMEHGITNEQGFTHMVSSHLAETIKLFVE</sequence>
<dbReference type="InterPro" id="IPR008727">
    <property type="entry name" value="PAAR_motif"/>
</dbReference>
<dbReference type="Pfam" id="PF05488">
    <property type="entry name" value="PAAR_motif"/>
    <property type="match status" value="1"/>
</dbReference>
<dbReference type="EMBL" id="CP077090">
    <property type="protein sequence ID" value="QXI14731.1"/>
    <property type="molecule type" value="Genomic_DNA"/>
</dbReference>
<proteinExistence type="predicted"/>
<evidence type="ECO:0000256" key="1">
    <source>
        <dbReference type="SAM" id="MobiDB-lite"/>
    </source>
</evidence>
<name>A0A9E6NVN1_9PSED</name>
<reference evidence="2" key="1">
    <citation type="journal article" date="2020" name="Microorganisms">
        <title>Reliable Identification of Environmental Pseudomonas Isolates Using the rpoD Gene.</title>
        <authorList>
            <consortium name="The Broad Institute Genome Sequencing Platform"/>
            <person name="Girard L."/>
            <person name="Lood C."/>
            <person name="Rokni-Zadeh H."/>
            <person name="van Noort V."/>
            <person name="Lavigne R."/>
            <person name="De Mot R."/>
        </authorList>
    </citation>
    <scope>NUCLEOTIDE SEQUENCE</scope>
    <source>
        <strain evidence="2">OE 48.2</strain>
    </source>
</reference>
<dbReference type="Gene3D" id="2.60.200.60">
    <property type="match status" value="1"/>
</dbReference>
<reference evidence="2" key="2">
    <citation type="journal article" date="2021" name="Microorganisms">
        <title>The Ever-Expanding Pseudomonas Genus: Description of 43 New Species and Partition of the Pseudomonas putida Group.</title>
        <authorList>
            <person name="Girard L."/>
            <person name="Lood C."/>
            <person name="Hofte M."/>
            <person name="Vandamme P."/>
            <person name="Rokni-Zadeh H."/>
            <person name="van Noort V."/>
            <person name="Lavigne R."/>
            <person name="De Mot R."/>
        </authorList>
    </citation>
    <scope>NUCLEOTIDE SEQUENCE</scope>
    <source>
        <strain evidence="2">OE 48.2</strain>
    </source>
</reference>
<dbReference type="AlphaFoldDB" id="A0A9E6NVN1"/>
<gene>
    <name evidence="2" type="ORF">HU754_021800</name>
</gene>
<accession>A0A9E6NVN1</accession>
<dbReference type="Proteomes" id="UP000627092">
    <property type="component" value="Chromosome"/>
</dbReference>
<evidence type="ECO:0000313" key="3">
    <source>
        <dbReference type="Proteomes" id="UP000627092"/>
    </source>
</evidence>
<dbReference type="KEGG" id="pze:HU754_021800"/>
<feature type="region of interest" description="Disordered" evidence="1">
    <location>
        <begin position="1"/>
        <end position="31"/>
    </location>
</feature>
<organism evidence="2 3">
    <name type="scientific">Pseudomonas zeae</name>
    <dbReference type="NCBI Taxonomy" id="2745510"/>
    <lineage>
        <taxon>Bacteria</taxon>
        <taxon>Pseudomonadati</taxon>
        <taxon>Pseudomonadota</taxon>
        <taxon>Gammaproteobacteria</taxon>
        <taxon>Pseudomonadales</taxon>
        <taxon>Pseudomonadaceae</taxon>
        <taxon>Pseudomonas</taxon>
    </lineage>
</organism>
<dbReference type="CDD" id="cd14743">
    <property type="entry name" value="PAAR_CT_1"/>
    <property type="match status" value="1"/>
</dbReference>
<evidence type="ECO:0000313" key="2">
    <source>
        <dbReference type="EMBL" id="QXI14731.1"/>
    </source>
</evidence>
<protein>
    <submittedName>
        <fullName evidence="2">PAAR domain-containing protein</fullName>
    </submittedName>
</protein>